<name>A0AAV4QKH6_CAEEX</name>
<proteinExistence type="predicted"/>
<evidence type="ECO:0000313" key="2">
    <source>
        <dbReference type="EMBL" id="GIY09436.1"/>
    </source>
</evidence>
<organism evidence="2 3">
    <name type="scientific">Caerostris extrusa</name>
    <name type="common">Bark spider</name>
    <name type="synonym">Caerostris bankana</name>
    <dbReference type="NCBI Taxonomy" id="172846"/>
    <lineage>
        <taxon>Eukaryota</taxon>
        <taxon>Metazoa</taxon>
        <taxon>Ecdysozoa</taxon>
        <taxon>Arthropoda</taxon>
        <taxon>Chelicerata</taxon>
        <taxon>Arachnida</taxon>
        <taxon>Araneae</taxon>
        <taxon>Araneomorphae</taxon>
        <taxon>Entelegynae</taxon>
        <taxon>Araneoidea</taxon>
        <taxon>Araneidae</taxon>
        <taxon>Caerostris</taxon>
    </lineage>
</organism>
<comment type="caution">
    <text evidence="2">The sequence shown here is derived from an EMBL/GenBank/DDBJ whole genome shotgun (WGS) entry which is preliminary data.</text>
</comment>
<gene>
    <name evidence="2" type="ORF">CEXT_66831</name>
</gene>
<dbReference type="Proteomes" id="UP001054945">
    <property type="component" value="Unassembled WGS sequence"/>
</dbReference>
<reference evidence="2 3" key="1">
    <citation type="submission" date="2021-06" db="EMBL/GenBank/DDBJ databases">
        <title>Caerostris extrusa draft genome.</title>
        <authorList>
            <person name="Kono N."/>
            <person name="Arakawa K."/>
        </authorList>
    </citation>
    <scope>NUCLEOTIDE SEQUENCE [LARGE SCALE GENOMIC DNA]</scope>
</reference>
<feature type="region of interest" description="Disordered" evidence="1">
    <location>
        <begin position="72"/>
        <end position="95"/>
    </location>
</feature>
<sequence length="95" mass="10588">MWNFVAKIPLPSLTNPEIIPPGLLLLPPTPPPPLTVNPSLWKLEALRRESDRLGRNQKITEELRRKAPRRFLGGSTPLSIPAPPRELVGETVSQI</sequence>
<dbReference type="AlphaFoldDB" id="A0AAV4QKH6"/>
<evidence type="ECO:0000313" key="3">
    <source>
        <dbReference type="Proteomes" id="UP001054945"/>
    </source>
</evidence>
<keyword evidence="3" id="KW-1185">Reference proteome</keyword>
<protein>
    <submittedName>
        <fullName evidence="2">Uncharacterized protein</fullName>
    </submittedName>
</protein>
<evidence type="ECO:0000256" key="1">
    <source>
        <dbReference type="SAM" id="MobiDB-lite"/>
    </source>
</evidence>
<dbReference type="EMBL" id="BPLR01006381">
    <property type="protein sequence ID" value="GIY09436.1"/>
    <property type="molecule type" value="Genomic_DNA"/>
</dbReference>
<accession>A0AAV4QKH6</accession>